<comment type="caution">
    <text evidence="6">The sequence shown here is derived from an EMBL/GenBank/DDBJ whole genome shotgun (WGS) entry which is preliminary data.</text>
</comment>
<dbReference type="RefSeq" id="WP_151681346.1">
    <property type="nucleotide sequence ID" value="NZ_BKZP01000029.1"/>
</dbReference>
<keyword evidence="1" id="KW-0805">Transcription regulation</keyword>
<reference evidence="6 7" key="1">
    <citation type="submission" date="2019-09" db="EMBL/GenBank/DDBJ databases">
        <title>Draft genome sequence of Bacillus sp. JC-7.</title>
        <authorList>
            <person name="Tanaka N."/>
            <person name="Shiwa Y."/>
            <person name="Fujita N."/>
            <person name="Tanasupawat S."/>
        </authorList>
    </citation>
    <scope>NUCLEOTIDE SEQUENCE [LARGE SCALE GENOMIC DNA]</scope>
    <source>
        <strain evidence="6 7">JC-7</strain>
    </source>
</reference>
<evidence type="ECO:0000313" key="6">
    <source>
        <dbReference type="EMBL" id="GER70394.1"/>
    </source>
</evidence>
<organism evidence="6 7">
    <name type="scientific">Weizmannia acidilactici</name>
    <dbReference type="NCBI Taxonomy" id="2607726"/>
    <lineage>
        <taxon>Bacteria</taxon>
        <taxon>Bacillati</taxon>
        <taxon>Bacillota</taxon>
        <taxon>Bacilli</taxon>
        <taxon>Bacillales</taxon>
        <taxon>Bacillaceae</taxon>
        <taxon>Heyndrickxia</taxon>
    </lineage>
</organism>
<name>A0A5J4JN29_9BACI</name>
<evidence type="ECO:0000256" key="4">
    <source>
        <dbReference type="ARBA" id="ARBA00023163"/>
    </source>
</evidence>
<dbReference type="NCBIfam" id="TIGR02937">
    <property type="entry name" value="sigma70-ECF"/>
    <property type="match status" value="1"/>
</dbReference>
<keyword evidence="4" id="KW-0804">Transcription</keyword>
<dbReference type="GO" id="GO:0006352">
    <property type="term" value="P:DNA-templated transcription initiation"/>
    <property type="evidence" value="ECO:0007669"/>
    <property type="project" value="InterPro"/>
</dbReference>
<evidence type="ECO:0000313" key="7">
    <source>
        <dbReference type="Proteomes" id="UP000391919"/>
    </source>
</evidence>
<dbReference type="InterPro" id="IPR013325">
    <property type="entry name" value="RNA_pol_sigma_r2"/>
</dbReference>
<evidence type="ECO:0000256" key="1">
    <source>
        <dbReference type="ARBA" id="ARBA00023015"/>
    </source>
</evidence>
<dbReference type="InterPro" id="IPR014284">
    <property type="entry name" value="RNA_pol_sigma-70_dom"/>
</dbReference>
<dbReference type="Pfam" id="PF04542">
    <property type="entry name" value="Sigma70_r2"/>
    <property type="match status" value="1"/>
</dbReference>
<dbReference type="SUPFAM" id="SSF88659">
    <property type="entry name" value="Sigma3 and sigma4 domains of RNA polymerase sigma factors"/>
    <property type="match status" value="1"/>
</dbReference>
<keyword evidence="2" id="KW-0731">Sigma factor</keyword>
<dbReference type="GO" id="GO:0003677">
    <property type="term" value="F:DNA binding"/>
    <property type="evidence" value="ECO:0007669"/>
    <property type="project" value="UniProtKB-KW"/>
</dbReference>
<keyword evidence="3" id="KW-0238">DNA-binding</keyword>
<proteinExistence type="predicted"/>
<gene>
    <name evidence="6" type="ORF">BpJC7_16970</name>
</gene>
<dbReference type="GO" id="GO:0016987">
    <property type="term" value="F:sigma factor activity"/>
    <property type="evidence" value="ECO:0007669"/>
    <property type="project" value="UniProtKB-KW"/>
</dbReference>
<evidence type="ECO:0000259" key="5">
    <source>
        <dbReference type="Pfam" id="PF04542"/>
    </source>
</evidence>
<evidence type="ECO:0000256" key="3">
    <source>
        <dbReference type="ARBA" id="ARBA00023125"/>
    </source>
</evidence>
<sequence length="161" mass="18898">MESFEEVLEQYRPMIYHMIRRLRIYKNVDEFEQIGLIALWEAYQNMQEDKGSFTGYAYATIRGKMLTALAKARKEDETVVYPKEEFWSVETDMSLRPPLELETLLSYCDGLTENEKKWVVATFYLQLKPGEIAVIEGKSISAIKKWRKGALEKIKKQIQQS</sequence>
<dbReference type="Proteomes" id="UP000391919">
    <property type="component" value="Unassembled WGS sequence"/>
</dbReference>
<protein>
    <recommendedName>
        <fullName evidence="5">RNA polymerase sigma-70 region 2 domain-containing protein</fullName>
    </recommendedName>
</protein>
<dbReference type="InterPro" id="IPR013324">
    <property type="entry name" value="RNA_pol_sigma_r3/r4-like"/>
</dbReference>
<dbReference type="Gene3D" id="1.10.1740.10">
    <property type="match status" value="1"/>
</dbReference>
<dbReference type="PANTHER" id="PTHR30385">
    <property type="entry name" value="SIGMA FACTOR F FLAGELLAR"/>
    <property type="match status" value="1"/>
</dbReference>
<dbReference type="EMBL" id="BKZQ01000019">
    <property type="protein sequence ID" value="GER70394.1"/>
    <property type="molecule type" value="Genomic_DNA"/>
</dbReference>
<evidence type="ECO:0000256" key="2">
    <source>
        <dbReference type="ARBA" id="ARBA00023082"/>
    </source>
</evidence>
<dbReference type="InterPro" id="IPR007627">
    <property type="entry name" value="RNA_pol_sigma70_r2"/>
</dbReference>
<keyword evidence="7" id="KW-1185">Reference proteome</keyword>
<accession>A0A5J4JN29</accession>
<dbReference type="SUPFAM" id="SSF88946">
    <property type="entry name" value="Sigma2 domain of RNA polymerase sigma factors"/>
    <property type="match status" value="1"/>
</dbReference>
<dbReference type="AlphaFoldDB" id="A0A5J4JN29"/>
<feature type="domain" description="RNA polymerase sigma-70 region 2" evidence="5">
    <location>
        <begin position="9"/>
        <end position="74"/>
    </location>
</feature>